<evidence type="ECO:0000313" key="1">
    <source>
        <dbReference type="EMBL" id="AKP49544.1"/>
    </source>
</evidence>
<dbReference type="KEGG" id="camu:CA2015_0059"/>
<dbReference type="Proteomes" id="UP000036520">
    <property type="component" value="Chromosome"/>
</dbReference>
<gene>
    <name evidence="1" type="ORF">CA2015_0059</name>
</gene>
<dbReference type="RefSeq" id="WP_048640076.1">
    <property type="nucleotide sequence ID" value="NZ_CP012040.1"/>
</dbReference>
<dbReference type="OrthoDB" id="840177at2"/>
<keyword evidence="2" id="KW-1185">Reference proteome</keyword>
<dbReference type="EMBL" id="CP012040">
    <property type="protein sequence ID" value="AKP49544.1"/>
    <property type="molecule type" value="Genomic_DNA"/>
</dbReference>
<dbReference type="AlphaFoldDB" id="A0A0H4P623"/>
<evidence type="ECO:0000313" key="2">
    <source>
        <dbReference type="Proteomes" id="UP000036520"/>
    </source>
</evidence>
<protein>
    <submittedName>
        <fullName evidence="1">Uncharacterized protein</fullName>
    </submittedName>
</protein>
<sequence length="524" mass="59699">MKAKLYIIAFVFLSLQIDLLAQEKTVNVELSASASRKLSTRFIGIVGTTDEGIYILRLKSKGYSISGGGLGKKGELFLDKYDHESNLIKSKEIKDIPITIVSKAKDKSYEFFYQDEKEGIWLFYSDELKGENRLFRKRLNQETLDFEEPILVANHLIMKKGLDRRSNYSIIQSKDKKKFAIYSFSGNTKTRKSHAYVEVFDNSMNSEWVINSTIPEFNKSGFETKFTNLGVAGGNKEDILLSNDGRLNVLNEVFVEKSYDEYEHILYSFHKGISEPVIHYLKNSDKYFVDLSLAHHKNGSIKIVGFYSNEKGLNPIDGLFVQSLAPLSLAVKAEEYIPFSEEDKVNFYFGGREKASKKVLDKIEKGKGFDLPSYLTINSIYTLENNSVTLCSEYLNSFQRKGVTYFGFYSMQFINISESGEINWIEKYTKKQIDRRTLSGSVYEMFEDDVIYFVYNDILNRDLLAGQINGNGESSSEVVLTSKKMGDLANFVIFPSNISKIADNQYMGVALKAFGQSLLKIEIE</sequence>
<name>A0A0H4P623_9BACT</name>
<dbReference type="STRING" id="320787.CA2015_0059"/>
<accession>A0A0H4P623</accession>
<organism evidence="1 2">
    <name type="scientific">Cyclobacterium amurskyense</name>
    <dbReference type="NCBI Taxonomy" id="320787"/>
    <lineage>
        <taxon>Bacteria</taxon>
        <taxon>Pseudomonadati</taxon>
        <taxon>Bacteroidota</taxon>
        <taxon>Cytophagia</taxon>
        <taxon>Cytophagales</taxon>
        <taxon>Cyclobacteriaceae</taxon>
        <taxon>Cyclobacterium</taxon>
    </lineage>
</organism>
<reference evidence="1 2" key="1">
    <citation type="submission" date="2015-07" db="EMBL/GenBank/DDBJ databases">
        <authorList>
            <person name="Kim K.M."/>
        </authorList>
    </citation>
    <scope>NUCLEOTIDE SEQUENCE [LARGE SCALE GENOMIC DNA]</scope>
    <source>
        <strain evidence="1 2">KCTC 12363</strain>
    </source>
</reference>
<proteinExistence type="predicted"/>